<evidence type="ECO:0000313" key="1">
    <source>
        <dbReference type="EMBL" id="CEG41408.1"/>
    </source>
</evidence>
<reference evidence="2" key="1">
    <citation type="submission" date="2014-09" db="EMBL/GenBank/DDBJ databases">
        <authorList>
            <person name="Sharma Rahul"/>
            <person name="Thines Marco"/>
        </authorList>
    </citation>
    <scope>NUCLEOTIDE SEQUENCE [LARGE SCALE GENOMIC DNA]</scope>
</reference>
<dbReference type="GeneID" id="36409582"/>
<dbReference type="Proteomes" id="UP000054928">
    <property type="component" value="Unassembled WGS sequence"/>
</dbReference>
<accession>A0A0P1AJZ5</accession>
<dbReference type="RefSeq" id="XP_024577777.1">
    <property type="nucleotide sequence ID" value="XM_024727174.2"/>
</dbReference>
<keyword evidence="2" id="KW-1185">Reference proteome</keyword>
<dbReference type="EMBL" id="CCYD01000553">
    <property type="protein sequence ID" value="CEG41408.1"/>
    <property type="molecule type" value="Genomic_DNA"/>
</dbReference>
<dbReference type="AlphaFoldDB" id="A0A0P1AJZ5"/>
<name>A0A0P1AJZ5_PLAHL</name>
<sequence>MKSLRVQFAEACISTDVTIMEVKCCIDYSNCAYLKRNNSMLHLSYGRAFKVLGNRLLRRPSHNWNHLIRKVNTTIKLSSRLP</sequence>
<proteinExistence type="predicted"/>
<evidence type="ECO:0000313" key="2">
    <source>
        <dbReference type="Proteomes" id="UP000054928"/>
    </source>
</evidence>
<protein>
    <submittedName>
        <fullName evidence="1">Uncharacterized protein</fullName>
    </submittedName>
</protein>
<organism evidence="1 2">
    <name type="scientific">Plasmopara halstedii</name>
    <name type="common">Downy mildew of sunflower</name>
    <dbReference type="NCBI Taxonomy" id="4781"/>
    <lineage>
        <taxon>Eukaryota</taxon>
        <taxon>Sar</taxon>
        <taxon>Stramenopiles</taxon>
        <taxon>Oomycota</taxon>
        <taxon>Peronosporomycetes</taxon>
        <taxon>Peronosporales</taxon>
        <taxon>Peronosporaceae</taxon>
        <taxon>Plasmopara</taxon>
    </lineage>
</organism>